<dbReference type="Proteomes" id="UP001060085">
    <property type="component" value="Linkage Group LG02"/>
</dbReference>
<organism evidence="1 2">
    <name type="scientific">Catharanthus roseus</name>
    <name type="common">Madagascar periwinkle</name>
    <name type="synonym">Vinca rosea</name>
    <dbReference type="NCBI Taxonomy" id="4058"/>
    <lineage>
        <taxon>Eukaryota</taxon>
        <taxon>Viridiplantae</taxon>
        <taxon>Streptophyta</taxon>
        <taxon>Embryophyta</taxon>
        <taxon>Tracheophyta</taxon>
        <taxon>Spermatophyta</taxon>
        <taxon>Magnoliopsida</taxon>
        <taxon>eudicotyledons</taxon>
        <taxon>Gunneridae</taxon>
        <taxon>Pentapetalae</taxon>
        <taxon>asterids</taxon>
        <taxon>lamiids</taxon>
        <taxon>Gentianales</taxon>
        <taxon>Apocynaceae</taxon>
        <taxon>Rauvolfioideae</taxon>
        <taxon>Vinceae</taxon>
        <taxon>Catharanthinae</taxon>
        <taxon>Catharanthus</taxon>
    </lineage>
</organism>
<evidence type="ECO:0000313" key="2">
    <source>
        <dbReference type="Proteomes" id="UP001060085"/>
    </source>
</evidence>
<protein>
    <submittedName>
        <fullName evidence="1">Uncharacterized protein</fullName>
    </submittedName>
</protein>
<gene>
    <name evidence="1" type="ORF">M9H77_06550</name>
</gene>
<dbReference type="EMBL" id="CM044702">
    <property type="protein sequence ID" value="KAI5675600.1"/>
    <property type="molecule type" value="Genomic_DNA"/>
</dbReference>
<accession>A0ACC0BSJ3</accession>
<evidence type="ECO:0000313" key="1">
    <source>
        <dbReference type="EMBL" id="KAI5675600.1"/>
    </source>
</evidence>
<comment type="caution">
    <text evidence="1">The sequence shown here is derived from an EMBL/GenBank/DDBJ whole genome shotgun (WGS) entry which is preliminary data.</text>
</comment>
<keyword evidence="2" id="KW-1185">Reference proteome</keyword>
<reference evidence="2" key="1">
    <citation type="journal article" date="2023" name="Nat. Plants">
        <title>Single-cell RNA sequencing provides a high-resolution roadmap for understanding the multicellular compartmentation of specialized metabolism.</title>
        <authorList>
            <person name="Sun S."/>
            <person name="Shen X."/>
            <person name="Li Y."/>
            <person name="Li Y."/>
            <person name="Wang S."/>
            <person name="Li R."/>
            <person name="Zhang H."/>
            <person name="Shen G."/>
            <person name="Guo B."/>
            <person name="Wei J."/>
            <person name="Xu J."/>
            <person name="St-Pierre B."/>
            <person name="Chen S."/>
            <person name="Sun C."/>
        </authorList>
    </citation>
    <scope>NUCLEOTIDE SEQUENCE [LARGE SCALE GENOMIC DNA]</scope>
</reference>
<name>A0ACC0BSJ3_CATRO</name>
<sequence>MEPYRRWQLSLPSISKKFCGQNPIADGRARPTVGKLRMEERSRGLLKDGEYSSPIEGKRSLGSLIEEFDLSTAKFLSFGIRVTFKMLSTRENDKKNENGRKHSENNENKANGIV</sequence>
<proteinExistence type="predicted"/>